<name>A0A9W4WX04_9GLOM</name>
<dbReference type="PROSITE" id="PS50097">
    <property type="entry name" value="BTB"/>
    <property type="match status" value="1"/>
</dbReference>
<evidence type="ECO:0000313" key="3">
    <source>
        <dbReference type="Proteomes" id="UP001153678"/>
    </source>
</evidence>
<accession>A0A9W4WX04</accession>
<dbReference type="Pfam" id="PF00651">
    <property type="entry name" value="BTB"/>
    <property type="match status" value="1"/>
</dbReference>
<keyword evidence="3" id="KW-1185">Reference proteome</keyword>
<dbReference type="CDD" id="cd18186">
    <property type="entry name" value="BTB_POZ_ZBTB_KLHL-like"/>
    <property type="match status" value="1"/>
</dbReference>
<gene>
    <name evidence="2" type="ORF">FWILDA_LOCUS8616</name>
</gene>
<dbReference type="InterPro" id="IPR011333">
    <property type="entry name" value="SKP1/BTB/POZ_sf"/>
</dbReference>
<protein>
    <submittedName>
        <fullName evidence="2">1081_t:CDS:1</fullName>
    </submittedName>
</protein>
<evidence type="ECO:0000313" key="2">
    <source>
        <dbReference type="EMBL" id="CAI2178499.1"/>
    </source>
</evidence>
<evidence type="ECO:0000259" key="1">
    <source>
        <dbReference type="PROSITE" id="PS50097"/>
    </source>
</evidence>
<dbReference type="PANTHER" id="PTHR24413">
    <property type="entry name" value="SPECKLE-TYPE POZ PROTEIN"/>
    <property type="match status" value="1"/>
</dbReference>
<dbReference type="InterPro" id="IPR000210">
    <property type="entry name" value="BTB/POZ_dom"/>
</dbReference>
<feature type="domain" description="BTB" evidence="1">
    <location>
        <begin position="166"/>
        <end position="243"/>
    </location>
</feature>
<sequence length="346" mass="41002">MSNLPLNINATFEFSIPQTITRYDKVIYTPVFSTGDNIFWQLEFHPTEPENIEFCLLYLIAIPNPDETQTMKYWNKRSNLSAMIYIKNYNYYKSYSLRTDDYSVRNRAWGKNFNKPLNTNCPITVGVTFNNSKLERNQIDLPMTTTPKPTSILKLWEEELYDRESNDIQFDLKDGTTYARKSILLKRSEYFRRLFQGSWSETNKSLQEIDNNSHYVIKVPDIPYATFKEMLRYLYTDEISFNNINCSPLEIFKIADKYLISNLREIARIEIYKMLTLNNAMKILFNDAWKWPDLKEDVIEFIVLNFERVRETVEYKTLASEYKGHPAGIEIMHEIVGKLIPKKYLT</sequence>
<reference evidence="2" key="1">
    <citation type="submission" date="2022-08" db="EMBL/GenBank/DDBJ databases">
        <authorList>
            <person name="Kallberg Y."/>
            <person name="Tangrot J."/>
            <person name="Rosling A."/>
        </authorList>
    </citation>
    <scope>NUCLEOTIDE SEQUENCE</scope>
    <source>
        <strain evidence="2">Wild A</strain>
    </source>
</reference>
<dbReference type="AlphaFoldDB" id="A0A9W4WX04"/>
<dbReference type="Gene3D" id="3.30.710.10">
    <property type="entry name" value="Potassium Channel Kv1.1, Chain A"/>
    <property type="match status" value="1"/>
</dbReference>
<organism evidence="2 3">
    <name type="scientific">Funneliformis geosporum</name>
    <dbReference type="NCBI Taxonomy" id="1117311"/>
    <lineage>
        <taxon>Eukaryota</taxon>
        <taxon>Fungi</taxon>
        <taxon>Fungi incertae sedis</taxon>
        <taxon>Mucoromycota</taxon>
        <taxon>Glomeromycotina</taxon>
        <taxon>Glomeromycetes</taxon>
        <taxon>Glomerales</taxon>
        <taxon>Glomeraceae</taxon>
        <taxon>Funneliformis</taxon>
    </lineage>
</organism>
<comment type="caution">
    <text evidence="2">The sequence shown here is derived from an EMBL/GenBank/DDBJ whole genome shotgun (WGS) entry which is preliminary data.</text>
</comment>
<dbReference type="EMBL" id="CAMKVN010001869">
    <property type="protein sequence ID" value="CAI2178499.1"/>
    <property type="molecule type" value="Genomic_DNA"/>
</dbReference>
<dbReference type="SUPFAM" id="SSF54695">
    <property type="entry name" value="POZ domain"/>
    <property type="match status" value="1"/>
</dbReference>
<dbReference type="Proteomes" id="UP001153678">
    <property type="component" value="Unassembled WGS sequence"/>
</dbReference>
<dbReference type="SMART" id="SM00225">
    <property type="entry name" value="BTB"/>
    <property type="match status" value="1"/>
</dbReference>
<proteinExistence type="predicted"/>
<dbReference type="OrthoDB" id="6359816at2759"/>